<dbReference type="GO" id="GO:1901891">
    <property type="term" value="P:regulation of cell septum assembly"/>
    <property type="evidence" value="ECO:0007669"/>
    <property type="project" value="InterPro"/>
</dbReference>
<dbReference type="Pfam" id="PF03775">
    <property type="entry name" value="MinC_C"/>
    <property type="match status" value="1"/>
</dbReference>
<feature type="domain" description="Septum formation inhibitor MinC C-terminal" evidence="7">
    <location>
        <begin position="104"/>
        <end position="202"/>
    </location>
</feature>
<dbReference type="InterPro" id="IPR036145">
    <property type="entry name" value="MinC_C_sf"/>
</dbReference>
<evidence type="ECO:0000259" key="8">
    <source>
        <dbReference type="Pfam" id="PF22642"/>
    </source>
</evidence>
<dbReference type="InterPro" id="IPR005526">
    <property type="entry name" value="Septum_form_inhib_MinC_C"/>
</dbReference>
<dbReference type="PANTHER" id="PTHR34108:SF1">
    <property type="entry name" value="SEPTUM SITE-DETERMINING PROTEIN MINC"/>
    <property type="match status" value="1"/>
</dbReference>
<dbReference type="InterPro" id="IPR016098">
    <property type="entry name" value="CAP/MinC_C"/>
</dbReference>
<dbReference type="STRING" id="146817.SAMN04488502_101862"/>
<dbReference type="Pfam" id="PF22642">
    <property type="entry name" value="MinC_N_1"/>
    <property type="match status" value="1"/>
</dbReference>
<keyword evidence="10" id="KW-1185">Reference proteome</keyword>
<dbReference type="OrthoDB" id="9790810at2"/>
<gene>
    <name evidence="6" type="primary">minC</name>
    <name evidence="9" type="ORF">SAMN04488502_101862</name>
</gene>
<evidence type="ECO:0000256" key="4">
    <source>
        <dbReference type="ARBA" id="ARBA00023306"/>
    </source>
</evidence>
<evidence type="ECO:0000256" key="5">
    <source>
        <dbReference type="ARBA" id="ARBA00046874"/>
    </source>
</evidence>
<keyword evidence="3 6" id="KW-0717">Septation</keyword>
<evidence type="ECO:0000313" key="10">
    <source>
        <dbReference type="Proteomes" id="UP000214880"/>
    </source>
</evidence>
<evidence type="ECO:0000256" key="3">
    <source>
        <dbReference type="ARBA" id="ARBA00023210"/>
    </source>
</evidence>
<sequence>MREDVVIKGSRDGLLLVVNEAVEFEHMVEQLKAKLGSAVNFFTPGTVVQMSPLELRLLTAAQQEELIGLFAEYGITLQEALERRAENGKAELEALTVESAQTLVVTRTLRGGQEIFHNGSVILMGDVNPGAKVIAGGNIVIHGTCRGIVHAGFFGDDTASITADRLLAAQIRIANVIARAPDELDKSERVETARIQDSVIVIGPANK</sequence>
<protein>
    <recommendedName>
        <fullName evidence="6">Probable septum site-determining protein MinC</fullName>
    </recommendedName>
</protein>
<proteinExistence type="inferred from homology"/>
<dbReference type="Proteomes" id="UP000214880">
    <property type="component" value="Unassembled WGS sequence"/>
</dbReference>
<dbReference type="EMBL" id="FNHB01000001">
    <property type="protein sequence ID" value="SDL80174.1"/>
    <property type="molecule type" value="Genomic_DNA"/>
</dbReference>
<reference evidence="9 10" key="1">
    <citation type="submission" date="2016-10" db="EMBL/GenBank/DDBJ databases">
        <authorList>
            <person name="de Groot N.N."/>
        </authorList>
    </citation>
    <scope>NUCLEOTIDE SEQUENCE [LARGE SCALE GENOMIC DNA]</scope>
    <source>
        <strain evidence="9 10">DSM 1736</strain>
    </source>
</reference>
<evidence type="ECO:0000256" key="1">
    <source>
        <dbReference type="ARBA" id="ARBA00006291"/>
    </source>
</evidence>
<dbReference type="InterPro" id="IPR055219">
    <property type="entry name" value="MinC_N_1"/>
</dbReference>
<dbReference type="NCBIfam" id="TIGR01222">
    <property type="entry name" value="minC"/>
    <property type="match status" value="1"/>
</dbReference>
<dbReference type="RefSeq" id="WP_092068709.1">
    <property type="nucleotide sequence ID" value="NZ_FNHB01000001.1"/>
</dbReference>
<dbReference type="SUPFAM" id="SSF63848">
    <property type="entry name" value="Cell-division inhibitor MinC, C-terminal domain"/>
    <property type="match status" value="1"/>
</dbReference>
<dbReference type="HAMAP" id="MF_00267">
    <property type="entry name" value="MinC"/>
    <property type="match status" value="1"/>
</dbReference>
<accession>A0A1G9N1D5</accession>
<comment type="subunit">
    <text evidence="5 6">Interacts with MinD and FtsZ.</text>
</comment>
<comment type="function">
    <text evidence="6">Cell division inhibitor that blocks the formation of polar Z ring septums. Rapidly oscillates between the poles of the cell to destabilize FtsZ filaments that have formed before they mature into polar Z rings. Prevents FtsZ polymerization.</text>
</comment>
<organism evidence="9 10">
    <name type="scientific">Dendrosporobacter quercicolus</name>
    <dbReference type="NCBI Taxonomy" id="146817"/>
    <lineage>
        <taxon>Bacteria</taxon>
        <taxon>Bacillati</taxon>
        <taxon>Bacillota</taxon>
        <taxon>Negativicutes</taxon>
        <taxon>Selenomonadales</taxon>
        <taxon>Sporomusaceae</taxon>
        <taxon>Dendrosporobacter</taxon>
    </lineage>
</organism>
<dbReference type="Gene3D" id="2.160.20.70">
    <property type="match status" value="1"/>
</dbReference>
<keyword evidence="2 6" id="KW-0132">Cell division</keyword>
<dbReference type="Gene3D" id="3.30.160.540">
    <property type="match status" value="1"/>
</dbReference>
<evidence type="ECO:0000256" key="2">
    <source>
        <dbReference type="ARBA" id="ARBA00022618"/>
    </source>
</evidence>
<name>A0A1G9N1D5_9FIRM</name>
<evidence type="ECO:0000259" key="7">
    <source>
        <dbReference type="Pfam" id="PF03775"/>
    </source>
</evidence>
<feature type="domain" description="Septum site-determining protein MinC N-terminal" evidence="8">
    <location>
        <begin position="5"/>
        <end position="73"/>
    </location>
</feature>
<evidence type="ECO:0000313" key="9">
    <source>
        <dbReference type="EMBL" id="SDL80174.1"/>
    </source>
</evidence>
<dbReference type="PANTHER" id="PTHR34108">
    <property type="entry name" value="SEPTUM SITE-DETERMINING PROTEIN MINC"/>
    <property type="match status" value="1"/>
</dbReference>
<dbReference type="GO" id="GO:0000902">
    <property type="term" value="P:cell morphogenesis"/>
    <property type="evidence" value="ECO:0007669"/>
    <property type="project" value="InterPro"/>
</dbReference>
<dbReference type="InterPro" id="IPR013033">
    <property type="entry name" value="MinC"/>
</dbReference>
<evidence type="ECO:0000256" key="6">
    <source>
        <dbReference type="HAMAP-Rule" id="MF_00267"/>
    </source>
</evidence>
<comment type="similarity">
    <text evidence="1 6">Belongs to the MinC family.</text>
</comment>
<keyword evidence="4 6" id="KW-0131">Cell cycle</keyword>
<dbReference type="GO" id="GO:0000917">
    <property type="term" value="P:division septum assembly"/>
    <property type="evidence" value="ECO:0007669"/>
    <property type="project" value="UniProtKB-KW"/>
</dbReference>
<dbReference type="AlphaFoldDB" id="A0A1G9N1D5"/>